<protein>
    <recommendedName>
        <fullName evidence="11">Zinc metalloprotease</fullName>
        <ecNumber evidence="11">3.4.24.-</ecNumber>
    </recommendedName>
</protein>
<dbReference type="InterPro" id="IPR008915">
    <property type="entry name" value="Peptidase_M50"/>
</dbReference>
<dbReference type="GO" id="GO:0046872">
    <property type="term" value="F:metal ion binding"/>
    <property type="evidence" value="ECO:0007669"/>
    <property type="project" value="UniProtKB-KW"/>
</dbReference>
<dbReference type="AlphaFoldDB" id="A0A1H2T3Z4"/>
<evidence type="ECO:0000256" key="11">
    <source>
        <dbReference type="RuleBase" id="RU362031"/>
    </source>
</evidence>
<dbReference type="InterPro" id="IPR004387">
    <property type="entry name" value="Pept_M50_Zn"/>
</dbReference>
<evidence type="ECO:0000256" key="2">
    <source>
        <dbReference type="ARBA" id="ARBA00004141"/>
    </source>
</evidence>
<evidence type="ECO:0000313" key="13">
    <source>
        <dbReference type="EMBL" id="SDW38663.1"/>
    </source>
</evidence>
<dbReference type="OMA" id="EYGHFWA"/>
<keyword evidence="10 11" id="KW-0472">Membrane</keyword>
<dbReference type="GO" id="GO:0006508">
    <property type="term" value="P:proteolysis"/>
    <property type="evidence" value="ECO:0007669"/>
    <property type="project" value="UniProtKB-KW"/>
</dbReference>
<dbReference type="EC" id="3.4.24.-" evidence="11"/>
<keyword evidence="4 13" id="KW-0645">Protease</keyword>
<keyword evidence="7 11" id="KW-0862">Zinc</keyword>
<comment type="caution">
    <text evidence="13">The sequence shown here is derived from an EMBL/GenBank/DDBJ whole genome shotgun (WGS) entry which is preliminary data.</text>
</comment>
<evidence type="ECO:0000256" key="8">
    <source>
        <dbReference type="ARBA" id="ARBA00022989"/>
    </source>
</evidence>
<evidence type="ECO:0000259" key="12">
    <source>
        <dbReference type="PROSITE" id="PS50106"/>
    </source>
</evidence>
<feature type="domain" description="PDZ" evidence="12">
    <location>
        <begin position="116"/>
        <end position="155"/>
    </location>
</feature>
<evidence type="ECO:0000256" key="5">
    <source>
        <dbReference type="ARBA" id="ARBA00022692"/>
    </source>
</evidence>
<evidence type="ECO:0000256" key="10">
    <source>
        <dbReference type="ARBA" id="ARBA00023136"/>
    </source>
</evidence>
<dbReference type="InterPro" id="IPR041489">
    <property type="entry name" value="PDZ_6"/>
</dbReference>
<evidence type="ECO:0000256" key="9">
    <source>
        <dbReference type="ARBA" id="ARBA00023049"/>
    </source>
</evidence>
<evidence type="ECO:0000256" key="1">
    <source>
        <dbReference type="ARBA" id="ARBA00001947"/>
    </source>
</evidence>
<comment type="subcellular location">
    <subcellularLocation>
        <location evidence="2">Membrane</location>
        <topology evidence="2">Multi-pass membrane protein</topology>
    </subcellularLocation>
</comment>
<keyword evidence="6 11" id="KW-0378">Hydrolase</keyword>
<evidence type="ECO:0000256" key="4">
    <source>
        <dbReference type="ARBA" id="ARBA00022670"/>
    </source>
</evidence>
<dbReference type="Proteomes" id="UP000182379">
    <property type="component" value="Unassembled WGS sequence"/>
</dbReference>
<dbReference type="PROSITE" id="PS50106">
    <property type="entry name" value="PDZ"/>
    <property type="match status" value="1"/>
</dbReference>
<comment type="similarity">
    <text evidence="3 11">Belongs to the peptidase M50B family.</text>
</comment>
<dbReference type="InterPro" id="IPR001478">
    <property type="entry name" value="PDZ"/>
</dbReference>
<gene>
    <name evidence="13" type="ORF">SAMN05216495_101114</name>
</gene>
<dbReference type="EMBL" id="FNOP01000001">
    <property type="protein sequence ID" value="SDW38663.1"/>
    <property type="molecule type" value="Genomic_DNA"/>
</dbReference>
<dbReference type="SUPFAM" id="SSF50156">
    <property type="entry name" value="PDZ domain-like"/>
    <property type="match status" value="1"/>
</dbReference>
<keyword evidence="8 11" id="KW-1133">Transmembrane helix</keyword>
<dbReference type="InterPro" id="IPR036034">
    <property type="entry name" value="PDZ_sf"/>
</dbReference>
<feature type="transmembrane region" description="Helical" evidence="11">
    <location>
        <begin position="86"/>
        <end position="114"/>
    </location>
</feature>
<evidence type="ECO:0000313" key="14">
    <source>
        <dbReference type="Proteomes" id="UP000182379"/>
    </source>
</evidence>
<keyword evidence="5 11" id="KW-0812">Transmembrane</keyword>
<dbReference type="SMART" id="SM00228">
    <property type="entry name" value="PDZ"/>
    <property type="match status" value="1"/>
</dbReference>
<accession>A0A1H2T3Z4</accession>
<dbReference type="GeneID" id="78335069"/>
<reference evidence="13 14" key="1">
    <citation type="submission" date="2016-10" db="EMBL/GenBank/DDBJ databases">
        <authorList>
            <person name="Varghese N."/>
            <person name="Submissions S."/>
        </authorList>
    </citation>
    <scope>NUCLEOTIDE SEQUENCE [LARGE SCALE GENOMIC DNA]</scope>
    <source>
        <strain evidence="13 14">WCC6</strain>
    </source>
</reference>
<comment type="cofactor">
    <cofactor evidence="1 11">
        <name>Zn(2+)</name>
        <dbReference type="ChEBI" id="CHEBI:29105"/>
    </cofactor>
</comment>
<keyword evidence="11" id="KW-0479">Metal-binding</keyword>
<evidence type="ECO:0000256" key="6">
    <source>
        <dbReference type="ARBA" id="ARBA00022801"/>
    </source>
</evidence>
<name>A0A1H2T3Z4_ACIFE</name>
<proteinExistence type="inferred from homology"/>
<dbReference type="GO" id="GO:0004222">
    <property type="term" value="F:metalloendopeptidase activity"/>
    <property type="evidence" value="ECO:0007669"/>
    <property type="project" value="InterPro"/>
</dbReference>
<dbReference type="CDD" id="cd23081">
    <property type="entry name" value="cpPDZ_EcRseP-like"/>
    <property type="match status" value="1"/>
</dbReference>
<dbReference type="RefSeq" id="WP_012938719.1">
    <property type="nucleotide sequence ID" value="NZ_CALAKB010000025.1"/>
</dbReference>
<dbReference type="CDD" id="cd06163">
    <property type="entry name" value="S2P-M50_PDZ_RseP-like"/>
    <property type="match status" value="1"/>
</dbReference>
<dbReference type="PANTHER" id="PTHR42837:SF2">
    <property type="entry name" value="MEMBRANE METALLOPROTEASE ARASP2, CHLOROPLASTIC-RELATED"/>
    <property type="match status" value="1"/>
</dbReference>
<dbReference type="NCBIfam" id="TIGR00054">
    <property type="entry name" value="RIP metalloprotease RseP"/>
    <property type="match status" value="1"/>
</dbReference>
<keyword evidence="9 11" id="KW-0482">Metalloprotease</keyword>
<feature type="transmembrane region" description="Helical" evidence="11">
    <location>
        <begin position="315"/>
        <end position="333"/>
    </location>
</feature>
<sequence length="338" mass="36095">MLTILAAIVLFGVLITVHELGHFLAAKGTGMLVTEFSIGFGPRLFQKKVGETLYSLRLCPLGGYNRIAGMEPGEAVTPRGFNGRPLWARMLVILAGPFMNFLLPFLIFFGVFAFSGLTLPVNEPVVGSLMEGYPGAEAGLKAGDRLVSINGRKLEKWNDINALVQQNGPEPGQVVIDRNGTERTVVLKPRYDGESHRFLIGVRPRVEHRQLSLGESLKTAALAVGRTTAAMVDGLRKMITGKVNADIAGPIGVAHMAGDVAAQGAVPYLEFMAFLSLNLAVLNLVPIPALDGGQFLVLVVEGILGHALAPKAKEVIQMIGVGCIVALTIFATLHDLLQ</sequence>
<dbReference type="Pfam" id="PF17820">
    <property type="entry name" value="PDZ_6"/>
    <property type="match status" value="1"/>
</dbReference>
<dbReference type="PANTHER" id="PTHR42837">
    <property type="entry name" value="REGULATOR OF SIGMA-E PROTEASE RSEP"/>
    <property type="match status" value="1"/>
</dbReference>
<dbReference type="Gene3D" id="2.30.42.10">
    <property type="match status" value="1"/>
</dbReference>
<evidence type="ECO:0000256" key="3">
    <source>
        <dbReference type="ARBA" id="ARBA00007931"/>
    </source>
</evidence>
<organism evidence="13 14">
    <name type="scientific">Acidaminococcus fermentans</name>
    <dbReference type="NCBI Taxonomy" id="905"/>
    <lineage>
        <taxon>Bacteria</taxon>
        <taxon>Bacillati</taxon>
        <taxon>Bacillota</taxon>
        <taxon>Negativicutes</taxon>
        <taxon>Acidaminococcales</taxon>
        <taxon>Acidaminococcaceae</taxon>
        <taxon>Acidaminococcus</taxon>
    </lineage>
</organism>
<dbReference type="GO" id="GO:0016020">
    <property type="term" value="C:membrane"/>
    <property type="evidence" value="ECO:0007669"/>
    <property type="project" value="UniProtKB-SubCell"/>
</dbReference>
<evidence type="ECO:0000256" key="7">
    <source>
        <dbReference type="ARBA" id="ARBA00022833"/>
    </source>
</evidence>
<dbReference type="Pfam" id="PF02163">
    <property type="entry name" value="Peptidase_M50"/>
    <property type="match status" value="1"/>
</dbReference>